<dbReference type="InterPro" id="IPR050270">
    <property type="entry name" value="DegV_domain_contain"/>
</dbReference>
<protein>
    <submittedName>
        <fullName evidence="2">DegV family protein</fullName>
    </submittedName>
</protein>
<dbReference type="SUPFAM" id="SSF82549">
    <property type="entry name" value="DAK1/DegV-like"/>
    <property type="match status" value="1"/>
</dbReference>
<dbReference type="GO" id="GO:0008289">
    <property type="term" value="F:lipid binding"/>
    <property type="evidence" value="ECO:0007669"/>
    <property type="project" value="UniProtKB-KW"/>
</dbReference>
<dbReference type="EMBL" id="JASCXW010000016">
    <property type="protein sequence ID" value="MDI6453040.1"/>
    <property type="molecule type" value="Genomic_DNA"/>
</dbReference>
<accession>A0AAW6U7X6</accession>
<reference evidence="2" key="1">
    <citation type="submission" date="2023-05" db="EMBL/GenBank/DDBJ databases">
        <title>Mariniplasma microaerophilum sp. nov., a novel anaerobic mollicute isolated from terrestrial mud volcano, Taman Peninsula, Russia.</title>
        <authorList>
            <person name="Khomyakova M.A."/>
            <person name="Merkel A.Y."/>
            <person name="Slobodkin A.I."/>
        </authorList>
    </citation>
    <scope>NUCLEOTIDE SEQUENCE</scope>
    <source>
        <strain evidence="2">M4Ah</strain>
    </source>
</reference>
<keyword evidence="3" id="KW-1185">Reference proteome</keyword>
<comment type="caution">
    <text evidence="2">The sequence shown here is derived from an EMBL/GenBank/DDBJ whole genome shotgun (WGS) entry which is preliminary data.</text>
</comment>
<dbReference type="Proteomes" id="UP001431532">
    <property type="component" value="Unassembled WGS sequence"/>
</dbReference>
<dbReference type="Gene3D" id="3.40.50.10170">
    <property type="match status" value="1"/>
</dbReference>
<dbReference type="InterPro" id="IPR043168">
    <property type="entry name" value="DegV_C"/>
</dbReference>
<dbReference type="InterPro" id="IPR003797">
    <property type="entry name" value="DegV"/>
</dbReference>
<dbReference type="Pfam" id="PF02645">
    <property type="entry name" value="DegV"/>
    <property type="match status" value="1"/>
</dbReference>
<dbReference type="Gene3D" id="3.30.1180.10">
    <property type="match status" value="1"/>
</dbReference>
<evidence type="ECO:0000313" key="3">
    <source>
        <dbReference type="Proteomes" id="UP001431532"/>
    </source>
</evidence>
<proteinExistence type="predicted"/>
<gene>
    <name evidence="2" type="ORF">QJ521_05660</name>
</gene>
<dbReference type="PANTHER" id="PTHR33434">
    <property type="entry name" value="DEGV DOMAIN-CONTAINING PROTEIN DR_1986-RELATED"/>
    <property type="match status" value="1"/>
</dbReference>
<sequence length="295" mass="33017">MEKRIVIDTSTGGLDYYPVEHGIEILRIKIYIDGKEYEDGSTLKADQFYDMLKNDKDLLPKTSQPSVGEVMALFQKYLDEGVEEILVVTISAKMSGTYNSCIMAAQEFEDKLKIKVFDSKTVCFSEGIFALEAKRMIDEGFSLEAVENRLNNMIYTNTIYFAVNSLSYLVKNGRLSNAKGYIGKLLDIKPVLQVKESGEIVSIGNRRTIKSVLLSITALVKEYVNNQPYQAYLIYTGNPNLKQYFVSIIKDNLGLENLYESPSTPVVGAHVGPDVIGIGIFLNDDENLNINGRNV</sequence>
<keyword evidence="1" id="KW-0446">Lipid-binding</keyword>
<organism evidence="2 3">
    <name type="scientific">Peloplasma aerotolerans</name>
    <dbReference type="NCBI Taxonomy" id="3044389"/>
    <lineage>
        <taxon>Bacteria</taxon>
        <taxon>Bacillati</taxon>
        <taxon>Mycoplasmatota</taxon>
        <taxon>Mollicutes</taxon>
        <taxon>Acholeplasmatales</taxon>
        <taxon>Acholeplasmataceae</taxon>
        <taxon>Peloplasma</taxon>
    </lineage>
</organism>
<evidence type="ECO:0000313" key="2">
    <source>
        <dbReference type="EMBL" id="MDI6453040.1"/>
    </source>
</evidence>
<dbReference type="PROSITE" id="PS51482">
    <property type="entry name" value="DEGV"/>
    <property type="match status" value="1"/>
</dbReference>
<dbReference type="NCBIfam" id="TIGR00762">
    <property type="entry name" value="DegV"/>
    <property type="match status" value="1"/>
</dbReference>
<name>A0AAW6U7X6_9MOLU</name>
<dbReference type="AlphaFoldDB" id="A0AAW6U7X6"/>
<dbReference type="RefSeq" id="WP_282839468.1">
    <property type="nucleotide sequence ID" value="NZ_JASCXW010000016.1"/>
</dbReference>
<evidence type="ECO:0000256" key="1">
    <source>
        <dbReference type="ARBA" id="ARBA00023121"/>
    </source>
</evidence>
<dbReference type="PANTHER" id="PTHR33434:SF2">
    <property type="entry name" value="FATTY ACID-BINDING PROTEIN TM_1468"/>
    <property type="match status" value="1"/>
</dbReference>